<feature type="transmembrane region" description="Helical" evidence="2">
    <location>
        <begin position="19"/>
        <end position="39"/>
    </location>
</feature>
<accession>A0ABT0IJ61</accession>
<feature type="region of interest" description="Disordered" evidence="1">
    <location>
        <begin position="154"/>
        <end position="193"/>
    </location>
</feature>
<comment type="caution">
    <text evidence="3">The sequence shown here is derived from an EMBL/GenBank/DDBJ whole genome shotgun (WGS) entry which is preliminary data.</text>
</comment>
<keyword evidence="4" id="KW-1185">Reference proteome</keyword>
<dbReference type="EMBL" id="JALPTH010000040">
    <property type="protein sequence ID" value="MCK8681374.1"/>
    <property type="molecule type" value="Genomic_DNA"/>
</dbReference>
<proteinExistence type="predicted"/>
<dbReference type="PANTHER" id="PTHR35335">
    <property type="entry name" value="UPF0716 PROTEIN FXSA"/>
    <property type="match status" value="1"/>
</dbReference>
<dbReference type="PANTHER" id="PTHR35335:SF1">
    <property type="entry name" value="UPF0716 PROTEIN FXSA"/>
    <property type="match status" value="1"/>
</dbReference>
<sequence length="193" mass="20370">MTTGAPPPDTRKRSRARSLVPLALAAWLVLEIWLLILVADAAGGLTVFALLAGAALLGGAVVKRAGRRAFRNLQETVQRQQEPGAAPPTGRGSEGNGLLMLAGLLLILPGLVTDAAGLLLLVPPLRTAVGRTAERRLERRMRAAAPGTLGGAFQQARMHRPDGKVVQGEVIRDDTPPRQDTGGDPGRRPPLDR</sequence>
<evidence type="ECO:0000256" key="1">
    <source>
        <dbReference type="SAM" id="MobiDB-lite"/>
    </source>
</evidence>
<protein>
    <submittedName>
        <fullName evidence="3">FxsA family protein</fullName>
    </submittedName>
</protein>
<dbReference type="RefSeq" id="WP_248637197.1">
    <property type="nucleotide sequence ID" value="NZ_JALPTH010000040.1"/>
</dbReference>
<organism evidence="3 4">
    <name type="scientific">Streptomyces lichenis</name>
    <dbReference type="NCBI Taxonomy" id="2306967"/>
    <lineage>
        <taxon>Bacteria</taxon>
        <taxon>Bacillati</taxon>
        <taxon>Actinomycetota</taxon>
        <taxon>Actinomycetes</taxon>
        <taxon>Kitasatosporales</taxon>
        <taxon>Streptomycetaceae</taxon>
        <taxon>Streptomyces</taxon>
    </lineage>
</organism>
<dbReference type="NCBIfam" id="NF008528">
    <property type="entry name" value="PRK11463.1-2"/>
    <property type="match status" value="1"/>
</dbReference>
<keyword evidence="2" id="KW-0472">Membrane</keyword>
<dbReference type="Pfam" id="PF04186">
    <property type="entry name" value="FxsA"/>
    <property type="match status" value="1"/>
</dbReference>
<evidence type="ECO:0000313" key="4">
    <source>
        <dbReference type="Proteomes" id="UP001522868"/>
    </source>
</evidence>
<reference evidence="3 4" key="1">
    <citation type="submission" date="2022-04" db="EMBL/GenBank/DDBJ databases">
        <title>Streptomyces sp. nov. LCR6-01 isolated from Lichen of Dirinaria sp.</title>
        <authorList>
            <person name="Kanchanasin P."/>
            <person name="Tanasupawat S."/>
            <person name="Phongsopitanun W."/>
        </authorList>
    </citation>
    <scope>NUCLEOTIDE SEQUENCE [LARGE SCALE GENOMIC DNA]</scope>
    <source>
        <strain evidence="3 4">LCR6-01</strain>
    </source>
</reference>
<gene>
    <name evidence="3" type="ORF">M1O15_29065</name>
</gene>
<evidence type="ECO:0000256" key="2">
    <source>
        <dbReference type="SAM" id="Phobius"/>
    </source>
</evidence>
<dbReference type="Proteomes" id="UP001522868">
    <property type="component" value="Unassembled WGS sequence"/>
</dbReference>
<keyword evidence="2" id="KW-0812">Transmembrane</keyword>
<feature type="transmembrane region" description="Helical" evidence="2">
    <location>
        <begin position="98"/>
        <end position="122"/>
    </location>
</feature>
<keyword evidence="2" id="KW-1133">Transmembrane helix</keyword>
<feature type="transmembrane region" description="Helical" evidence="2">
    <location>
        <begin position="45"/>
        <end position="62"/>
    </location>
</feature>
<name>A0ABT0IJ61_9ACTN</name>
<evidence type="ECO:0000313" key="3">
    <source>
        <dbReference type="EMBL" id="MCK8681374.1"/>
    </source>
</evidence>
<dbReference type="InterPro" id="IPR007313">
    <property type="entry name" value="FxsA"/>
</dbReference>
<dbReference type="NCBIfam" id="NF008527">
    <property type="entry name" value="PRK11463.1-1"/>
    <property type="match status" value="1"/>
</dbReference>